<name>A0A1C1CUT8_9EURO</name>
<protein>
    <submittedName>
        <fullName evidence="2">Uncharacterized protein</fullName>
    </submittedName>
</protein>
<feature type="compositionally biased region" description="Basic and acidic residues" evidence="1">
    <location>
        <begin position="195"/>
        <end position="210"/>
    </location>
</feature>
<feature type="compositionally biased region" description="Low complexity" evidence="1">
    <location>
        <begin position="146"/>
        <end position="161"/>
    </location>
</feature>
<accession>A0A1C1CUT8</accession>
<organism evidence="2 3">
    <name type="scientific">Cladophialophora carrionii</name>
    <dbReference type="NCBI Taxonomy" id="86049"/>
    <lineage>
        <taxon>Eukaryota</taxon>
        <taxon>Fungi</taxon>
        <taxon>Dikarya</taxon>
        <taxon>Ascomycota</taxon>
        <taxon>Pezizomycotina</taxon>
        <taxon>Eurotiomycetes</taxon>
        <taxon>Chaetothyriomycetidae</taxon>
        <taxon>Chaetothyriales</taxon>
        <taxon>Herpotrichiellaceae</taxon>
        <taxon>Cladophialophora</taxon>
    </lineage>
</organism>
<feature type="region of interest" description="Disordered" evidence="1">
    <location>
        <begin position="190"/>
        <end position="210"/>
    </location>
</feature>
<sequence length="210" mass="22559">MSAGESFTDALPISGQPAIALAHAALIVVDSRRILSATMNHTSRSHPPSKGRVSEYITWCLRTCTLEQAKDLPNQNGWQEETTSSYLLPALSKTAPEVRQSNGSVPQCCCVSDEEALTPPLQVHPICGRCRAGGTDCVYDESALGRSSTRQSTSTSQQPSSAPMSYGRTEEAGLGGLHVARKYRLSGLVGIGRINDPDPSHRSCYETKQP</sequence>
<proteinExistence type="predicted"/>
<gene>
    <name evidence="2" type="ORF">CLCR_09120</name>
</gene>
<dbReference type="Proteomes" id="UP000094526">
    <property type="component" value="Unassembled WGS sequence"/>
</dbReference>
<comment type="caution">
    <text evidence="2">The sequence shown here is derived from an EMBL/GenBank/DDBJ whole genome shotgun (WGS) entry which is preliminary data.</text>
</comment>
<dbReference type="AlphaFoldDB" id="A0A1C1CUT8"/>
<keyword evidence="3" id="KW-1185">Reference proteome</keyword>
<evidence type="ECO:0000256" key="1">
    <source>
        <dbReference type="SAM" id="MobiDB-lite"/>
    </source>
</evidence>
<dbReference type="VEuPathDB" id="FungiDB:CLCR_09120"/>
<evidence type="ECO:0000313" key="3">
    <source>
        <dbReference type="Proteomes" id="UP000094526"/>
    </source>
</evidence>
<reference evidence="3" key="1">
    <citation type="submission" date="2015-07" db="EMBL/GenBank/DDBJ databases">
        <authorList>
            <person name="Teixeira M.M."/>
            <person name="Souza R.C."/>
            <person name="Almeida L.G."/>
            <person name="Vicente V.A."/>
            <person name="de Hoog S."/>
            <person name="Bocca A.L."/>
            <person name="de Almeida S.R."/>
            <person name="Vasconcelos A.T."/>
            <person name="Felipe M.S."/>
        </authorList>
    </citation>
    <scope>NUCLEOTIDE SEQUENCE [LARGE SCALE GENOMIC DNA]</scope>
    <source>
        <strain evidence="3">KSF</strain>
    </source>
</reference>
<dbReference type="EMBL" id="LGRB01000009">
    <property type="protein sequence ID" value="OCT52266.1"/>
    <property type="molecule type" value="Genomic_DNA"/>
</dbReference>
<feature type="region of interest" description="Disordered" evidence="1">
    <location>
        <begin position="144"/>
        <end position="170"/>
    </location>
</feature>
<evidence type="ECO:0000313" key="2">
    <source>
        <dbReference type="EMBL" id="OCT52266.1"/>
    </source>
</evidence>